<organism evidence="1">
    <name type="scientific">Blumeria graminis f. sp. tritici 96224</name>
    <dbReference type="NCBI Taxonomy" id="1268274"/>
    <lineage>
        <taxon>Eukaryota</taxon>
        <taxon>Fungi</taxon>
        <taxon>Dikarya</taxon>
        <taxon>Ascomycota</taxon>
        <taxon>Pezizomycotina</taxon>
        <taxon>Leotiomycetes</taxon>
        <taxon>Erysiphales</taxon>
        <taxon>Erysiphaceae</taxon>
        <taxon>Blumeria</taxon>
    </lineage>
</organism>
<reference evidence="1" key="1">
    <citation type="submission" date="2018-07" db="EMBL/GenBank/DDBJ databases">
        <authorList>
            <person name="Quirk P.G."/>
            <person name="Krulwich T.A."/>
        </authorList>
    </citation>
    <scope>NUCLEOTIDE SEQUENCE</scope>
    <source>
        <strain evidence="1">96224</strain>
    </source>
</reference>
<dbReference type="EMBL" id="UIGY01000120">
    <property type="protein sequence ID" value="SUZ11344.1"/>
    <property type="molecule type" value="Genomic_DNA"/>
</dbReference>
<proteinExistence type="predicted"/>
<accession>A0A381LBN8</accession>
<gene>
    <name evidence="1" type="ORF">BGT96224V2_LOCUS4468</name>
</gene>
<dbReference type="AlphaFoldDB" id="A0A381LBN8"/>
<sequence>MCPSYPDSNWQTGQDNVPPHHSTMAMFKVSPALWQSKTWHAQSSIYKISLPIFKLPRPSRLYPYFASSYRLIMIPLTPIPKNSFSDFCATLCFLRWV</sequence>
<name>A0A381LBN8_BLUGR</name>
<evidence type="ECO:0000313" key="1">
    <source>
        <dbReference type="EMBL" id="SUZ11344.1"/>
    </source>
</evidence>
<protein>
    <submittedName>
        <fullName evidence="1">Bgt-20158</fullName>
    </submittedName>
</protein>